<dbReference type="Proteomes" id="UP000325273">
    <property type="component" value="Unassembled WGS sequence"/>
</dbReference>
<dbReference type="InterPro" id="IPR036641">
    <property type="entry name" value="HPT_dom_sf"/>
</dbReference>
<evidence type="ECO:0000256" key="1">
    <source>
        <dbReference type="ARBA" id="ARBA00023012"/>
    </source>
</evidence>
<dbReference type="AlphaFoldDB" id="A0A5B0GQW7"/>
<dbReference type="SUPFAM" id="SSF47226">
    <property type="entry name" value="Histidine-containing phosphotransfer domain, HPT domain"/>
    <property type="match status" value="1"/>
</dbReference>
<accession>A0A5B0GQW7</accession>
<protein>
    <recommendedName>
        <fullName evidence="2">HPt domain-containing protein</fullName>
    </recommendedName>
</protein>
<dbReference type="GO" id="GO:0004672">
    <property type="term" value="F:protein kinase activity"/>
    <property type="evidence" value="ECO:0007669"/>
    <property type="project" value="UniProtKB-ARBA"/>
</dbReference>
<keyword evidence="4" id="KW-1185">Reference proteome</keyword>
<comment type="caution">
    <text evidence="3">The sequence shown here is derived from an EMBL/GenBank/DDBJ whole genome shotgun (WGS) entry which is preliminary data.</text>
</comment>
<reference evidence="3 4" key="1">
    <citation type="submission" date="2019-08" db="EMBL/GenBank/DDBJ databases">
        <title>Paraburkholderia sp. DCY113.</title>
        <authorList>
            <person name="Kang J."/>
        </authorList>
    </citation>
    <scope>NUCLEOTIDE SEQUENCE [LARGE SCALE GENOMIC DNA]</scope>
    <source>
        <strain evidence="3 4">DCY113</strain>
    </source>
</reference>
<feature type="domain" description="HPt" evidence="2">
    <location>
        <begin position="10"/>
        <end position="69"/>
    </location>
</feature>
<evidence type="ECO:0000313" key="4">
    <source>
        <dbReference type="Proteomes" id="UP000325273"/>
    </source>
</evidence>
<dbReference type="RefSeq" id="WP_149673224.1">
    <property type="nucleotide sequence ID" value="NZ_VTUZ01000023.1"/>
</dbReference>
<organism evidence="3 4">
    <name type="scientific">Paraburkholderia panacisoli</name>
    <dbReference type="NCBI Taxonomy" id="2603818"/>
    <lineage>
        <taxon>Bacteria</taxon>
        <taxon>Pseudomonadati</taxon>
        <taxon>Pseudomonadota</taxon>
        <taxon>Betaproteobacteria</taxon>
        <taxon>Burkholderiales</taxon>
        <taxon>Burkholderiaceae</taxon>
        <taxon>Paraburkholderia</taxon>
    </lineage>
</organism>
<keyword evidence="1" id="KW-0902">Two-component regulatory system</keyword>
<sequence>MGGDALPDDVRQVFLASFDASLATIAAAQRNNDALRVLAELHSLRGTLGVFRQCALAVRCAALEARIRSEGLVGLAGVDVASHLQEMPERGLTHA</sequence>
<dbReference type="Pfam" id="PF01627">
    <property type="entry name" value="Hpt"/>
    <property type="match status" value="1"/>
</dbReference>
<dbReference type="GO" id="GO:0000160">
    <property type="term" value="P:phosphorelay signal transduction system"/>
    <property type="evidence" value="ECO:0007669"/>
    <property type="project" value="UniProtKB-KW"/>
</dbReference>
<gene>
    <name evidence="3" type="ORF">FVF58_29045</name>
</gene>
<dbReference type="InterPro" id="IPR008207">
    <property type="entry name" value="Sig_transdc_His_kin_Hpt_dom"/>
</dbReference>
<name>A0A5B0GQW7_9BURK</name>
<evidence type="ECO:0000313" key="3">
    <source>
        <dbReference type="EMBL" id="KAA1005277.1"/>
    </source>
</evidence>
<dbReference type="EMBL" id="VTUZ01000023">
    <property type="protein sequence ID" value="KAA1005277.1"/>
    <property type="molecule type" value="Genomic_DNA"/>
</dbReference>
<proteinExistence type="predicted"/>
<evidence type="ECO:0000259" key="2">
    <source>
        <dbReference type="Pfam" id="PF01627"/>
    </source>
</evidence>
<dbReference type="Gene3D" id="1.20.120.160">
    <property type="entry name" value="HPT domain"/>
    <property type="match status" value="1"/>
</dbReference>